<dbReference type="Pfam" id="PF01747">
    <property type="entry name" value="ATP-sulfurylase"/>
    <property type="match status" value="1"/>
</dbReference>
<dbReference type="PANTHER" id="PTHR11055:SF1">
    <property type="entry name" value="PAPS SYNTHETASE, ISOFORM D"/>
    <property type="match status" value="1"/>
</dbReference>
<dbReference type="Proteomes" id="UP000887574">
    <property type="component" value="Unplaced"/>
</dbReference>
<sequence length="145" mass="16520">MDRIRFNDGLDDYRKTPKELRQHFQDAGCDCVFAFQLRNPIHNGHALLMQETRKELLKRYNNPMLLLHPLGGWTKDDDVPLAVRIQQHQAVLQAGVLDPKWTVLAIFPSPMLYAGPTEVQWHARARLACGIKAYMWAGPGGNTES</sequence>
<evidence type="ECO:0000256" key="1">
    <source>
        <dbReference type="ARBA" id="ARBA00004678"/>
    </source>
</evidence>
<dbReference type="GO" id="GO:0050428">
    <property type="term" value="P:3'-phosphoadenosine 5'-phosphosulfate biosynthetic process"/>
    <property type="evidence" value="ECO:0007669"/>
    <property type="project" value="TreeGrafter"/>
</dbReference>
<evidence type="ECO:0000256" key="3">
    <source>
        <dbReference type="ARBA" id="ARBA00022741"/>
    </source>
</evidence>
<evidence type="ECO:0000256" key="2">
    <source>
        <dbReference type="ARBA" id="ARBA00022679"/>
    </source>
</evidence>
<organism evidence="6 7">
    <name type="scientific">Ditylenchus dipsaci</name>
    <dbReference type="NCBI Taxonomy" id="166011"/>
    <lineage>
        <taxon>Eukaryota</taxon>
        <taxon>Metazoa</taxon>
        <taxon>Ecdysozoa</taxon>
        <taxon>Nematoda</taxon>
        <taxon>Chromadorea</taxon>
        <taxon>Rhabditida</taxon>
        <taxon>Tylenchina</taxon>
        <taxon>Tylenchomorpha</taxon>
        <taxon>Sphaerularioidea</taxon>
        <taxon>Anguinidae</taxon>
        <taxon>Anguininae</taxon>
        <taxon>Ditylenchus</taxon>
    </lineage>
</organism>
<evidence type="ECO:0000313" key="6">
    <source>
        <dbReference type="Proteomes" id="UP000887574"/>
    </source>
</evidence>
<dbReference type="WBParaSite" id="jg12558">
    <property type="protein sequence ID" value="jg12558"/>
    <property type="gene ID" value="jg12558"/>
</dbReference>
<keyword evidence="6" id="KW-1185">Reference proteome</keyword>
<dbReference type="PANTHER" id="PTHR11055">
    <property type="entry name" value="BIFUNCTIONAL 3'-PHOSPHOADENOSINE 5'-PHOSPHOSULFATE SYNTHASE"/>
    <property type="match status" value="1"/>
</dbReference>
<dbReference type="GO" id="GO:0005524">
    <property type="term" value="F:ATP binding"/>
    <property type="evidence" value="ECO:0007669"/>
    <property type="project" value="UniProtKB-KW"/>
</dbReference>
<dbReference type="InterPro" id="IPR014729">
    <property type="entry name" value="Rossmann-like_a/b/a_fold"/>
</dbReference>
<name>A0A915CTV8_9BILA</name>
<dbReference type="AlphaFoldDB" id="A0A915CTV8"/>
<dbReference type="Gene3D" id="3.40.50.620">
    <property type="entry name" value="HUPs"/>
    <property type="match status" value="1"/>
</dbReference>
<evidence type="ECO:0000259" key="5">
    <source>
        <dbReference type="Pfam" id="PF01747"/>
    </source>
</evidence>
<accession>A0A915CTV8</accession>
<protein>
    <submittedName>
        <fullName evidence="7">Sulphate adenylyltransferase catalytic domain-containing protein</fullName>
    </submittedName>
</protein>
<reference evidence="7" key="1">
    <citation type="submission" date="2022-11" db="UniProtKB">
        <authorList>
            <consortium name="WormBaseParasite"/>
        </authorList>
    </citation>
    <scope>IDENTIFICATION</scope>
</reference>
<keyword evidence="2" id="KW-0808">Transferase</keyword>
<dbReference type="GO" id="GO:0000103">
    <property type="term" value="P:sulfate assimilation"/>
    <property type="evidence" value="ECO:0007669"/>
    <property type="project" value="TreeGrafter"/>
</dbReference>
<keyword evidence="4" id="KW-0067">ATP-binding</keyword>
<dbReference type="InterPro" id="IPR024951">
    <property type="entry name" value="Sulfurylase_cat_dom"/>
</dbReference>
<dbReference type="GO" id="GO:0004781">
    <property type="term" value="F:sulfate adenylyltransferase (ATP) activity"/>
    <property type="evidence" value="ECO:0007669"/>
    <property type="project" value="InterPro"/>
</dbReference>
<keyword evidence="3" id="KW-0547">Nucleotide-binding</keyword>
<comment type="pathway">
    <text evidence="1">Sulfur metabolism.</text>
</comment>
<feature type="domain" description="Sulphate adenylyltransferase catalytic" evidence="5">
    <location>
        <begin position="12"/>
        <end position="137"/>
    </location>
</feature>
<dbReference type="SUPFAM" id="SSF52374">
    <property type="entry name" value="Nucleotidylyl transferase"/>
    <property type="match status" value="1"/>
</dbReference>
<proteinExistence type="predicted"/>
<dbReference type="GO" id="GO:0004020">
    <property type="term" value="F:adenylylsulfate kinase activity"/>
    <property type="evidence" value="ECO:0007669"/>
    <property type="project" value="TreeGrafter"/>
</dbReference>
<evidence type="ECO:0000256" key="4">
    <source>
        <dbReference type="ARBA" id="ARBA00022840"/>
    </source>
</evidence>
<evidence type="ECO:0000313" key="7">
    <source>
        <dbReference type="WBParaSite" id="jg12558"/>
    </source>
</evidence>